<protein>
    <submittedName>
        <fullName evidence="2">Uncharacterized protein</fullName>
    </submittedName>
</protein>
<dbReference type="AlphaFoldDB" id="A0A074WC24"/>
<accession>A0A074WC24</accession>
<dbReference type="EMBL" id="KL584716">
    <property type="protein sequence ID" value="KEQ70640.1"/>
    <property type="molecule type" value="Genomic_DNA"/>
</dbReference>
<feature type="region of interest" description="Disordered" evidence="1">
    <location>
        <begin position="29"/>
        <end position="115"/>
    </location>
</feature>
<reference evidence="2 3" key="1">
    <citation type="journal article" date="2014" name="BMC Genomics">
        <title>Genome sequencing of four Aureobasidium pullulans varieties: biotechnological potential, stress tolerance, and description of new species.</title>
        <authorList>
            <person name="Gostin Ar C."/>
            <person name="Ohm R.A."/>
            <person name="Kogej T."/>
            <person name="Sonjak S."/>
            <person name="Turk M."/>
            <person name="Zajc J."/>
            <person name="Zalar P."/>
            <person name="Grube M."/>
            <person name="Sun H."/>
            <person name="Han J."/>
            <person name="Sharma A."/>
            <person name="Chiniquy J."/>
            <person name="Ngan C.Y."/>
            <person name="Lipzen A."/>
            <person name="Barry K."/>
            <person name="Grigoriev I.V."/>
            <person name="Gunde-Cimerman N."/>
        </authorList>
    </citation>
    <scope>NUCLEOTIDE SEQUENCE [LARGE SCALE GENOMIC DNA]</scope>
    <source>
        <strain evidence="2 3">CBS 147.97</strain>
    </source>
</reference>
<dbReference type="HOGENOM" id="CLU_1030509_0_0_1"/>
<evidence type="ECO:0000256" key="1">
    <source>
        <dbReference type="SAM" id="MobiDB-lite"/>
    </source>
</evidence>
<dbReference type="GeneID" id="25415571"/>
<evidence type="ECO:0000313" key="3">
    <source>
        <dbReference type="Proteomes" id="UP000027730"/>
    </source>
</evidence>
<gene>
    <name evidence="2" type="ORF">M436DRAFT_74973</name>
</gene>
<feature type="compositionally biased region" description="Polar residues" evidence="1">
    <location>
        <begin position="29"/>
        <end position="39"/>
    </location>
</feature>
<sequence>MIAICRNYSSSLYRFQRTDGSVSTDMFIRTVNSEPNPSTKAKPGGSRASSNKNLKPRRSSRLDKSDALDNEDVMDGSPSNGFSTTTPCATVGSPAQSSPVMSMGEPAQGPEERTDDNKQEVASALTFMGPLSTLEEYTGIIAQLCHTYGVIALKLPNIVAHVNTMEQAVREDNRLALCQSFAKIKTILVVAAAGVDPDFLDEEYEAMVSSVIDEFGVELLNSTEGVMFMKDMGKAMVTGQREYRGLAYASLRAYMTAYTG</sequence>
<dbReference type="OrthoDB" id="3921854at2759"/>
<keyword evidence="3" id="KW-1185">Reference proteome</keyword>
<dbReference type="RefSeq" id="XP_013424959.1">
    <property type="nucleotide sequence ID" value="XM_013569505.1"/>
</dbReference>
<proteinExistence type="predicted"/>
<dbReference type="Proteomes" id="UP000027730">
    <property type="component" value="Unassembled WGS sequence"/>
</dbReference>
<name>A0A074WC24_9PEZI</name>
<evidence type="ECO:0000313" key="2">
    <source>
        <dbReference type="EMBL" id="KEQ70640.1"/>
    </source>
</evidence>
<feature type="compositionally biased region" description="Polar residues" evidence="1">
    <location>
        <begin position="77"/>
        <end position="100"/>
    </location>
</feature>
<organism evidence="2 3">
    <name type="scientific">Aureobasidium namibiae CBS 147.97</name>
    <dbReference type="NCBI Taxonomy" id="1043004"/>
    <lineage>
        <taxon>Eukaryota</taxon>
        <taxon>Fungi</taxon>
        <taxon>Dikarya</taxon>
        <taxon>Ascomycota</taxon>
        <taxon>Pezizomycotina</taxon>
        <taxon>Dothideomycetes</taxon>
        <taxon>Dothideomycetidae</taxon>
        <taxon>Dothideales</taxon>
        <taxon>Saccotheciaceae</taxon>
        <taxon>Aureobasidium</taxon>
    </lineage>
</organism>